<reference evidence="2 3" key="1">
    <citation type="journal article" date="2012" name="J. Bacteriol.">
        <title>Complete genome sequence of Mycobacterium intracellulare strain ATCC 13950T.</title>
        <authorList>
            <person name="Kim B.J."/>
            <person name="Choi B.S."/>
            <person name="Lim J.S."/>
            <person name="Choi I.Y."/>
            <person name="Lee J.H."/>
            <person name="Chun J."/>
            <person name="Kook Y.H."/>
            <person name="Kim B.J."/>
        </authorList>
    </citation>
    <scope>NUCLEOTIDE SEQUENCE [LARGE SCALE GENOMIC DNA]</scope>
    <source>
        <strain evidence="3">ATCC 13950 / DSM 43223 / JCM 6384 / NCTC 13025 / 3600</strain>
    </source>
</reference>
<organism evidence="2 3">
    <name type="scientific">Mycobacterium intracellulare (strain ATCC 13950 / DSM 43223 / JCM 6384 / NCTC 13025 / 3600)</name>
    <dbReference type="NCBI Taxonomy" id="487521"/>
    <lineage>
        <taxon>Bacteria</taxon>
        <taxon>Bacillati</taxon>
        <taxon>Actinomycetota</taxon>
        <taxon>Actinomycetes</taxon>
        <taxon>Mycobacteriales</taxon>
        <taxon>Mycobacteriaceae</taxon>
        <taxon>Mycobacterium</taxon>
        <taxon>Mycobacterium avium complex (MAC)</taxon>
    </lineage>
</organism>
<protein>
    <submittedName>
        <fullName evidence="2">Uncharacterized protein</fullName>
    </submittedName>
</protein>
<evidence type="ECO:0000256" key="1">
    <source>
        <dbReference type="SAM" id="MobiDB-lite"/>
    </source>
</evidence>
<evidence type="ECO:0000313" key="2">
    <source>
        <dbReference type="EMBL" id="AFC44577.1"/>
    </source>
</evidence>
<dbReference type="AlphaFoldDB" id="H8IV07"/>
<name>H8IV07_MYCIA</name>
<evidence type="ECO:0000313" key="3">
    <source>
        <dbReference type="Proteomes" id="UP000008004"/>
    </source>
</evidence>
<gene>
    <name evidence="2" type="ordered locus">OCU_33580</name>
</gene>
<dbReference type="Proteomes" id="UP000008004">
    <property type="component" value="Chromosome"/>
</dbReference>
<dbReference type="PATRIC" id="fig|487521.10.peg.3368"/>
<sequence length="84" mass="9550">MGGHSGRQKMSHYRSHAIDGGTMTTHDDERKLDHLRTELVQRFEEHPADYWPARLIAALIAVFDLEFGVPDSDPPKGRGLRVVR</sequence>
<proteinExistence type="predicted"/>
<feature type="compositionally biased region" description="Basic residues" evidence="1">
    <location>
        <begin position="1"/>
        <end position="15"/>
    </location>
</feature>
<dbReference type="EMBL" id="CP003322">
    <property type="protein sequence ID" value="AFC44577.1"/>
    <property type="molecule type" value="Genomic_DNA"/>
</dbReference>
<dbReference type="HOGENOM" id="CLU_2523975_0_0_11"/>
<accession>H8IV07</accession>
<feature type="region of interest" description="Disordered" evidence="1">
    <location>
        <begin position="1"/>
        <end position="29"/>
    </location>
</feature>
<dbReference type="KEGG" id="mia:OCU_33580"/>